<feature type="binding site" evidence="3">
    <location>
        <position position="312"/>
    </location>
    <ligand>
        <name>Mn(2+)</name>
        <dbReference type="ChEBI" id="CHEBI:29035"/>
        <label>1</label>
    </ligand>
</feature>
<feature type="binding site" evidence="3">
    <location>
        <position position="448"/>
    </location>
    <ligand>
        <name>Mn(2+)</name>
        <dbReference type="ChEBI" id="CHEBI:29035"/>
        <label>2</label>
    </ligand>
</feature>
<keyword evidence="6" id="KW-1185">Reference proteome</keyword>
<dbReference type="SMART" id="SM00835">
    <property type="entry name" value="Cupin_1"/>
    <property type="match status" value="2"/>
</dbReference>
<dbReference type="CDD" id="cd20304">
    <property type="entry name" value="cupin_OxDC_N"/>
    <property type="match status" value="1"/>
</dbReference>
<dbReference type="OrthoDB" id="10263073at2759"/>
<evidence type="ECO:0000313" key="5">
    <source>
        <dbReference type="EMBL" id="TVY49565.1"/>
    </source>
</evidence>
<dbReference type="InterPro" id="IPR051610">
    <property type="entry name" value="GPI/OXD"/>
</dbReference>
<dbReference type="GO" id="GO:0033609">
    <property type="term" value="P:oxalate metabolic process"/>
    <property type="evidence" value="ECO:0007669"/>
    <property type="project" value="InterPro"/>
</dbReference>
<dbReference type="Gene3D" id="2.60.120.10">
    <property type="entry name" value="Jelly Rolls"/>
    <property type="match status" value="2"/>
</dbReference>
<dbReference type="PANTHER" id="PTHR35848:SF9">
    <property type="entry name" value="SLL1358 PROTEIN"/>
    <property type="match status" value="1"/>
</dbReference>
<dbReference type="InterPro" id="IPR014710">
    <property type="entry name" value="RmlC-like_jellyroll"/>
</dbReference>
<evidence type="ECO:0000256" key="3">
    <source>
        <dbReference type="PIRSR" id="PIRSR617774-2"/>
    </source>
</evidence>
<evidence type="ECO:0000256" key="1">
    <source>
        <dbReference type="ARBA" id="ARBA00022723"/>
    </source>
</evidence>
<feature type="binding site" evidence="3">
    <location>
        <position position="494"/>
    </location>
    <ligand>
        <name>Mn(2+)</name>
        <dbReference type="ChEBI" id="CHEBI:29035"/>
        <label>2</label>
    </ligand>
</feature>
<keyword evidence="3" id="KW-0464">Manganese</keyword>
<accession>A0A8H8UIG1</accession>
<proteinExistence type="predicted"/>
<comment type="caution">
    <text evidence="5">The sequence shown here is derived from an EMBL/GenBank/DDBJ whole genome shotgun (WGS) entry which is preliminary data.</text>
</comment>
<protein>
    <submittedName>
        <fullName evidence="5">Oxalate decarboxylase</fullName>
    </submittedName>
</protein>
<dbReference type="PANTHER" id="PTHR35848">
    <property type="entry name" value="OXALATE-BINDING PROTEIN"/>
    <property type="match status" value="1"/>
</dbReference>
<feature type="active site" description="Proton donor" evidence="2">
    <location>
        <position position="508"/>
    </location>
</feature>
<reference evidence="5 6" key="1">
    <citation type="submission" date="2018-05" db="EMBL/GenBank/DDBJ databases">
        <title>Genome sequencing and assembly of the regulated plant pathogen Lachnellula willkommii and related sister species for the development of diagnostic species identification markers.</title>
        <authorList>
            <person name="Giroux E."/>
            <person name="Bilodeau G."/>
        </authorList>
    </citation>
    <scope>NUCLEOTIDE SEQUENCE [LARGE SCALE GENOMIC DNA]</scope>
    <source>
        <strain evidence="5 6">CBS 160.35</strain>
    </source>
</reference>
<dbReference type="Proteomes" id="UP000443090">
    <property type="component" value="Unassembled WGS sequence"/>
</dbReference>
<dbReference type="Pfam" id="PF00190">
    <property type="entry name" value="Cupin_1"/>
    <property type="match status" value="2"/>
</dbReference>
<dbReference type="CDD" id="cd20305">
    <property type="entry name" value="cupin_OxDC_C"/>
    <property type="match status" value="1"/>
</dbReference>
<dbReference type="GO" id="GO:0046872">
    <property type="term" value="F:metal ion binding"/>
    <property type="evidence" value="ECO:0007669"/>
    <property type="project" value="UniProtKB-KW"/>
</dbReference>
<feature type="binding site" evidence="3">
    <location>
        <position position="455"/>
    </location>
    <ligand>
        <name>Mn(2+)</name>
        <dbReference type="ChEBI" id="CHEBI:29035"/>
        <label>2</label>
    </ligand>
</feature>
<name>A0A8H8UIG1_9HELO</name>
<feature type="binding site" evidence="3">
    <location>
        <position position="450"/>
    </location>
    <ligand>
        <name>Mn(2+)</name>
        <dbReference type="ChEBI" id="CHEBI:29035"/>
        <label>2</label>
    </ligand>
</feature>
<dbReference type="InterPro" id="IPR017774">
    <property type="entry name" value="Bicupin_oxalate_deCO2ase/Oxase"/>
</dbReference>
<evidence type="ECO:0000256" key="2">
    <source>
        <dbReference type="PIRSR" id="PIRSR617774-1"/>
    </source>
</evidence>
<dbReference type="AlphaFoldDB" id="A0A8H8UIG1"/>
<feature type="binding site" evidence="3">
    <location>
        <position position="267"/>
    </location>
    <ligand>
        <name>Mn(2+)</name>
        <dbReference type="ChEBI" id="CHEBI:29035"/>
        <label>1</label>
    </ligand>
</feature>
<dbReference type="SUPFAM" id="SSF51182">
    <property type="entry name" value="RmlC-like cupins"/>
    <property type="match status" value="1"/>
</dbReference>
<dbReference type="InterPro" id="IPR011051">
    <property type="entry name" value="RmlC_Cupin_sf"/>
</dbReference>
<dbReference type="InterPro" id="IPR006045">
    <property type="entry name" value="Cupin_1"/>
</dbReference>
<dbReference type="EMBL" id="QGMI01000009">
    <property type="protein sequence ID" value="TVY49565.1"/>
    <property type="molecule type" value="Genomic_DNA"/>
</dbReference>
<sequence length="577" mass="62532">MSEPGLGSSRLVQSFPPLHDLCDQTFAEMPQLNFHWSNPDITGEWTGLGNIWLKLEVDLRAPVQAYANALQLEIRTGRMFKSLLVAGLLPTIFAAPAPQMNYGENSGPVGGVTAPVPTVTAPSGSLYGPESLLGEVAQPSPVSGGDSSFVSDYPLVNGQEADSDLGLYLDFNSVENPQPIRGEGGQTDPGPRTYAYEKLNPDLFAPPGTDSGDVPQLQWPLALSHNRLGSGKQSGWARQQNTDNLPIATAFAGVDMRLAPHAYRELHWHTANEWSLMLKGSVRLAAMNENGESFIDDISAGDVWFFPAGVPHSIQALGEGCEFLLVFDDGSFSEDGTSLISELFERNPKEVLSKNFQTPVSAFDNLPDGQLYIFNGTPAPANISAQNQTGTAGILPPDGSYTYHWSQQQPYETPGGSVKILDSTTFPIAPMFAVALVTVQPGAMREMHWHLDSDEWNYFLQGSARITVFSAPQSSRTFDYTAGDIGYIPATDAHYIENTGTEDVIFLEVLKQPKFTDISVAQWLAIMPKQVVQDTLHLPDETLAGLPKEKTYLKPGNKNLTALAANPNGTGAYEPSN</sequence>
<feature type="binding site" evidence="3">
    <location>
        <position position="269"/>
    </location>
    <ligand>
        <name>Mn(2+)</name>
        <dbReference type="ChEBI" id="CHEBI:29035"/>
        <label>1</label>
    </ligand>
</feature>
<comment type="cofactor">
    <cofactor evidence="3">
        <name>Mn(2+)</name>
        <dbReference type="ChEBI" id="CHEBI:29035"/>
    </cofactor>
    <text evidence="3">Binds 2 manganese ions per subunit.</text>
</comment>
<evidence type="ECO:0000313" key="6">
    <source>
        <dbReference type="Proteomes" id="UP000443090"/>
    </source>
</evidence>
<feature type="domain" description="Cupin type-1" evidence="4">
    <location>
        <begin position="226"/>
        <end position="364"/>
    </location>
</feature>
<keyword evidence="1 3" id="KW-0479">Metal-binding</keyword>
<gene>
    <name evidence="5" type="primary">oxdD</name>
    <name evidence="5" type="ORF">LOCC1_G000557</name>
</gene>
<feature type="domain" description="Cupin type-1" evidence="4">
    <location>
        <begin position="403"/>
        <end position="544"/>
    </location>
</feature>
<organism evidence="5 6">
    <name type="scientific">Lachnellula occidentalis</name>
    <dbReference type="NCBI Taxonomy" id="215460"/>
    <lineage>
        <taxon>Eukaryota</taxon>
        <taxon>Fungi</taxon>
        <taxon>Dikarya</taxon>
        <taxon>Ascomycota</taxon>
        <taxon>Pezizomycotina</taxon>
        <taxon>Leotiomycetes</taxon>
        <taxon>Helotiales</taxon>
        <taxon>Lachnaceae</taxon>
        <taxon>Lachnellula</taxon>
    </lineage>
</organism>
<evidence type="ECO:0000259" key="4">
    <source>
        <dbReference type="SMART" id="SM00835"/>
    </source>
</evidence>
<feature type="binding site" evidence="3">
    <location>
        <position position="273"/>
    </location>
    <ligand>
        <name>Mn(2+)</name>
        <dbReference type="ChEBI" id="CHEBI:29035"/>
        <label>1</label>
    </ligand>
</feature>
<dbReference type="NCBIfam" id="TIGR03404">
    <property type="entry name" value="bicupin_oxalic"/>
    <property type="match status" value="1"/>
</dbReference>